<evidence type="ECO:0000313" key="4">
    <source>
        <dbReference type="EMBL" id="RKO91162.1"/>
    </source>
</evidence>
<feature type="region of interest" description="Disordered" evidence="1">
    <location>
        <begin position="975"/>
        <end position="997"/>
    </location>
</feature>
<keyword evidence="2" id="KW-0472">Membrane</keyword>
<protein>
    <recommendedName>
        <fullName evidence="3">MCM10 OB-fold domain-containing protein</fullName>
    </recommendedName>
</protein>
<gene>
    <name evidence="4" type="ORF">BDK51DRAFT_46010</name>
</gene>
<accession>A0A4P9WFH6</accession>
<feature type="transmembrane region" description="Helical" evidence="2">
    <location>
        <begin position="1000"/>
        <end position="1020"/>
    </location>
</feature>
<feature type="compositionally biased region" description="Basic and acidic residues" evidence="1">
    <location>
        <begin position="1"/>
        <end position="12"/>
    </location>
</feature>
<evidence type="ECO:0000313" key="5">
    <source>
        <dbReference type="Proteomes" id="UP000269721"/>
    </source>
</evidence>
<keyword evidence="5" id="KW-1185">Reference proteome</keyword>
<dbReference type="InterPro" id="IPR040184">
    <property type="entry name" value="Mcm10"/>
</dbReference>
<dbReference type="InterPro" id="IPR055065">
    <property type="entry name" value="OB_MCM10"/>
</dbReference>
<evidence type="ECO:0000256" key="2">
    <source>
        <dbReference type="SAM" id="Phobius"/>
    </source>
</evidence>
<organism evidence="4 5">
    <name type="scientific">Blyttiomyces helicus</name>
    <dbReference type="NCBI Taxonomy" id="388810"/>
    <lineage>
        <taxon>Eukaryota</taxon>
        <taxon>Fungi</taxon>
        <taxon>Fungi incertae sedis</taxon>
        <taxon>Chytridiomycota</taxon>
        <taxon>Chytridiomycota incertae sedis</taxon>
        <taxon>Chytridiomycetes</taxon>
        <taxon>Chytridiomycetes incertae sedis</taxon>
        <taxon>Blyttiomyces</taxon>
    </lineage>
</organism>
<dbReference type="SUPFAM" id="SSF117281">
    <property type="entry name" value="Kelch motif"/>
    <property type="match status" value="1"/>
</dbReference>
<keyword evidence="2" id="KW-1133">Transmembrane helix</keyword>
<keyword evidence="2" id="KW-0812">Transmembrane</keyword>
<dbReference type="Gene3D" id="2.40.50.140">
    <property type="entry name" value="Nucleic acid-binding proteins"/>
    <property type="match status" value="1"/>
</dbReference>
<dbReference type="PANTHER" id="PTHR13454:SF11">
    <property type="entry name" value="PROTEIN MCM10 HOMOLOG"/>
    <property type="match status" value="1"/>
</dbReference>
<dbReference type="GO" id="GO:0003688">
    <property type="term" value="F:DNA replication origin binding"/>
    <property type="evidence" value="ECO:0007669"/>
    <property type="project" value="TreeGrafter"/>
</dbReference>
<evidence type="ECO:0000256" key="1">
    <source>
        <dbReference type="SAM" id="MobiDB-lite"/>
    </source>
</evidence>
<dbReference type="GO" id="GO:0008270">
    <property type="term" value="F:zinc ion binding"/>
    <property type="evidence" value="ECO:0007669"/>
    <property type="project" value="UniProtKB-KW"/>
</dbReference>
<dbReference type="OrthoDB" id="273123at2759"/>
<dbReference type="GO" id="GO:0043596">
    <property type="term" value="C:nuclear replication fork"/>
    <property type="evidence" value="ECO:0007669"/>
    <property type="project" value="TreeGrafter"/>
</dbReference>
<dbReference type="GO" id="GO:0003697">
    <property type="term" value="F:single-stranded DNA binding"/>
    <property type="evidence" value="ECO:0007669"/>
    <property type="project" value="InterPro"/>
</dbReference>
<sequence>MPEADGTRERARQPSPASDDDDRKHSQVSYPLCAPDVVIEKLRQQHEELRRRKEKRRLKLEIELLMEEEAEEEAKDAQRGADAPPSKRAARSAESDSSGAERPMPPPRGGERSGRPEAPTVNAVKSEKERTRTGESVRSRIASDKRAAGPPPVKRSFTEKMAQNRHAAVEVAAMSRAPKATEFRAQGAEGQRMKNEDIPEYAVVEESDEAVEEFSGLRLKSRLVSIPEMRSRMARRRFVSLRHIIENMHGDDIPGDWVTIGVLATKSSPKTSRSGSKYCVFQLNDLRGGAINVFAFAETFETVWKELVGSVVAMLNPRIVPSTETLQKIGLDVERPDKWMKIGTSMDLKFCKGVTNGTKCSAVLGGRNDEYCDAHAVQIYKKSKLHRQELMTGNYGFNVGDPQREKAKKAANRNSVNGTYVVGGTTVSTEGKTTKTLDPCENALRGKGRNPLEANRYEKLMGDTSKGGRMMRAAKALVDGKKVSATPKPNIFGATAMSRMGFDPVSGRDFVQPNPETSKPKPSHPGQRAPARESKSASTSARPRSGRNPGAPAVASKLPDSDSDADFELEIEDDGAGARAVAMALCREGEEANTRRWLAAWAALATRALVAAQTLVPTSRAFNALVAGQTSIVAIEGQAGSGITNISTTANAIAKASFNSSVTTCQMSNQSVALQPIVSQDPAIAIFLYSDGLACTADVHGMVMFCTGGSVEETGARRAARNDLIAERAPSALTSKFFPSPASLGPTQVISAVAGMDLTTFKWSGAEIPLPPDYTPRTTLDGIIGLNDLWAVELTLGTTSPIEPVPATGTLPPPRYHACAAALGNNSILVHGGIGAELLLLDDTYIFDATTLTWTNVTATAGSPGIWTGAACATVNGNACLFWSRGLHYNDVWQFSAAPAGCTYGSLTSVRKWLIQTGELNDVRGCLKGLGAALVAHRSALAGGPVDWSSGLLLLRYRRKPMVLILANGADLRADPSTSTMTPNSTMPSPTTTSATSTSGGVATGFVVVAAAIIVTIYFLRRKPPVTRSVPTEIQVDPPVAPGRDDILQRHRALEEQLGTALPPAPPPEYDGFVEPLGRPAEPIFTPKSTMKLLLISYHPLSPFLSPKQRDNLANEIYAEGLIFALPETVCRALCDYVTNRADEIHVTRLSSGSSRAAVVKAATEIERDRRQQRTSNPAFCPHAPSHTKIVGTEGVLAENLTDGTEGVVPLSVIDVGKRFVAGSGPAMDS</sequence>
<evidence type="ECO:0000259" key="3">
    <source>
        <dbReference type="Pfam" id="PF22379"/>
    </source>
</evidence>
<feature type="compositionally biased region" description="Low complexity" evidence="1">
    <location>
        <begin position="977"/>
        <end position="997"/>
    </location>
</feature>
<feature type="region of interest" description="Disordered" evidence="1">
    <location>
        <begin position="69"/>
        <end position="155"/>
    </location>
</feature>
<dbReference type="EMBL" id="KZ995202">
    <property type="protein sequence ID" value="RKO91162.1"/>
    <property type="molecule type" value="Genomic_DNA"/>
</dbReference>
<dbReference type="Proteomes" id="UP000269721">
    <property type="component" value="Unassembled WGS sequence"/>
</dbReference>
<dbReference type="PANTHER" id="PTHR13454">
    <property type="entry name" value="PROTEIN MCM10 HOMOLOG"/>
    <property type="match status" value="1"/>
</dbReference>
<name>A0A4P9WFH6_9FUNG</name>
<reference evidence="5" key="1">
    <citation type="journal article" date="2018" name="Nat. Microbiol.">
        <title>Leveraging single-cell genomics to expand the fungal tree of life.</title>
        <authorList>
            <person name="Ahrendt S.R."/>
            <person name="Quandt C.A."/>
            <person name="Ciobanu D."/>
            <person name="Clum A."/>
            <person name="Salamov A."/>
            <person name="Andreopoulos B."/>
            <person name="Cheng J.F."/>
            <person name="Woyke T."/>
            <person name="Pelin A."/>
            <person name="Henrissat B."/>
            <person name="Reynolds N.K."/>
            <person name="Benny G.L."/>
            <person name="Smith M.E."/>
            <person name="James T.Y."/>
            <person name="Grigoriev I.V."/>
        </authorList>
    </citation>
    <scope>NUCLEOTIDE SEQUENCE [LARGE SCALE GENOMIC DNA]</scope>
</reference>
<feature type="domain" description="MCM10 OB-fold" evidence="3">
    <location>
        <begin position="214"/>
        <end position="338"/>
    </location>
</feature>
<dbReference type="GO" id="GO:0006270">
    <property type="term" value="P:DNA replication initiation"/>
    <property type="evidence" value="ECO:0007669"/>
    <property type="project" value="InterPro"/>
</dbReference>
<feature type="region of interest" description="Disordered" evidence="1">
    <location>
        <begin position="503"/>
        <end position="562"/>
    </location>
</feature>
<dbReference type="Pfam" id="PF22379">
    <property type="entry name" value="OB_MCM10"/>
    <property type="match status" value="1"/>
</dbReference>
<feature type="compositionally biased region" description="Basic and acidic residues" evidence="1">
    <location>
        <begin position="125"/>
        <end position="147"/>
    </location>
</feature>
<dbReference type="InterPro" id="IPR012340">
    <property type="entry name" value="NA-bd_OB-fold"/>
</dbReference>
<feature type="region of interest" description="Disordered" evidence="1">
    <location>
        <begin position="1"/>
        <end position="36"/>
    </location>
</feature>
<dbReference type="InterPro" id="IPR015915">
    <property type="entry name" value="Kelch-typ_b-propeller"/>
</dbReference>
<dbReference type="AlphaFoldDB" id="A0A4P9WFH6"/>
<dbReference type="Gene3D" id="2.120.10.80">
    <property type="entry name" value="Kelch-type beta propeller"/>
    <property type="match status" value="1"/>
</dbReference>
<proteinExistence type="predicted"/>